<sequence length="92" mass="9943">MLFWSCILGHTVASIRGSRGKLSKLSHPGYTHSDPDPVKPSSCPLWGEVSPIGPLRTRGGSSTEGGSLRNPLSEILRLIFKRSRQIQAKSGC</sequence>
<dbReference type="EMBL" id="JACVVK020000557">
    <property type="protein sequence ID" value="KAK7466529.1"/>
    <property type="molecule type" value="Genomic_DNA"/>
</dbReference>
<keyword evidence="2" id="KW-1185">Reference proteome</keyword>
<accession>A0ABD0J8U8</accession>
<evidence type="ECO:0000313" key="2">
    <source>
        <dbReference type="Proteomes" id="UP001519460"/>
    </source>
</evidence>
<comment type="caution">
    <text evidence="1">The sequence shown here is derived from an EMBL/GenBank/DDBJ whole genome shotgun (WGS) entry which is preliminary data.</text>
</comment>
<proteinExistence type="predicted"/>
<dbReference type="AlphaFoldDB" id="A0ABD0J8U8"/>
<organism evidence="1 2">
    <name type="scientific">Batillaria attramentaria</name>
    <dbReference type="NCBI Taxonomy" id="370345"/>
    <lineage>
        <taxon>Eukaryota</taxon>
        <taxon>Metazoa</taxon>
        <taxon>Spiralia</taxon>
        <taxon>Lophotrochozoa</taxon>
        <taxon>Mollusca</taxon>
        <taxon>Gastropoda</taxon>
        <taxon>Caenogastropoda</taxon>
        <taxon>Sorbeoconcha</taxon>
        <taxon>Cerithioidea</taxon>
        <taxon>Batillariidae</taxon>
        <taxon>Batillaria</taxon>
    </lineage>
</organism>
<reference evidence="1 2" key="1">
    <citation type="journal article" date="2023" name="Sci. Data">
        <title>Genome assembly of the Korean intertidal mud-creeper Batillaria attramentaria.</title>
        <authorList>
            <person name="Patra A.K."/>
            <person name="Ho P.T."/>
            <person name="Jun S."/>
            <person name="Lee S.J."/>
            <person name="Kim Y."/>
            <person name="Won Y.J."/>
        </authorList>
    </citation>
    <scope>NUCLEOTIDE SEQUENCE [LARGE SCALE GENOMIC DNA]</scope>
    <source>
        <strain evidence="1">Wonlab-2016</strain>
    </source>
</reference>
<protein>
    <recommendedName>
        <fullName evidence="3">Secreted protein</fullName>
    </recommendedName>
</protein>
<evidence type="ECO:0000313" key="1">
    <source>
        <dbReference type="EMBL" id="KAK7466529.1"/>
    </source>
</evidence>
<gene>
    <name evidence="1" type="ORF">BaRGS_00037379</name>
</gene>
<evidence type="ECO:0008006" key="3">
    <source>
        <dbReference type="Google" id="ProtNLM"/>
    </source>
</evidence>
<dbReference type="Proteomes" id="UP001519460">
    <property type="component" value="Unassembled WGS sequence"/>
</dbReference>
<name>A0ABD0J8U8_9CAEN</name>